<organism evidence="2 3">
    <name type="scientific">Qipengyuania marisflavi</name>
    <dbReference type="NCBI Taxonomy" id="2486356"/>
    <lineage>
        <taxon>Bacteria</taxon>
        <taxon>Pseudomonadati</taxon>
        <taxon>Pseudomonadota</taxon>
        <taxon>Alphaproteobacteria</taxon>
        <taxon>Sphingomonadales</taxon>
        <taxon>Erythrobacteraceae</taxon>
        <taxon>Qipengyuania</taxon>
    </lineage>
</organism>
<dbReference type="InterPro" id="IPR036869">
    <property type="entry name" value="J_dom_sf"/>
</dbReference>
<dbReference type="InterPro" id="IPR001623">
    <property type="entry name" value="DnaJ_domain"/>
</dbReference>
<evidence type="ECO:0000313" key="3">
    <source>
        <dbReference type="Proteomes" id="UP000309668"/>
    </source>
</evidence>
<dbReference type="AlphaFoldDB" id="A0A5S3P5K7"/>
<dbReference type="CDD" id="cd06257">
    <property type="entry name" value="DnaJ"/>
    <property type="match status" value="1"/>
</dbReference>
<dbReference type="Proteomes" id="UP000309668">
    <property type="component" value="Unassembled WGS sequence"/>
</dbReference>
<dbReference type="Gene3D" id="1.10.287.110">
    <property type="entry name" value="DnaJ domain"/>
    <property type="match status" value="1"/>
</dbReference>
<dbReference type="OrthoDB" id="9811070at2"/>
<feature type="domain" description="J" evidence="1">
    <location>
        <begin position="39"/>
        <end position="92"/>
    </location>
</feature>
<dbReference type="RefSeq" id="WP_138617468.1">
    <property type="nucleotide sequence ID" value="NZ_VCAO01000003.1"/>
</dbReference>
<sequence>MIRIIAIVVLVSIACRWIFGKWPWDYLQSTPTREQALSKARKLLGVAPGADHREIRDAHRRIAVLVHPDKGGSKAQIQEANAARDLLLHELPYEIPETPQ</sequence>
<reference evidence="2 3" key="1">
    <citation type="submission" date="2019-05" db="EMBL/GenBank/DDBJ databases">
        <title>Erythrobacter marisflavi sp. nov., isolated from isolated from water of an estuary environment.</title>
        <authorList>
            <person name="Yoon J.-H."/>
        </authorList>
    </citation>
    <scope>NUCLEOTIDE SEQUENCE [LARGE SCALE GENOMIC DNA]</scope>
    <source>
        <strain evidence="2 3">KEM-5</strain>
    </source>
</reference>
<dbReference type="SUPFAM" id="SSF46565">
    <property type="entry name" value="Chaperone J-domain"/>
    <property type="match status" value="1"/>
</dbReference>
<comment type="caution">
    <text evidence="2">The sequence shown here is derived from an EMBL/GenBank/DDBJ whole genome shotgun (WGS) entry which is preliminary data.</text>
</comment>
<accession>A0A5S3P5K7</accession>
<evidence type="ECO:0000313" key="2">
    <source>
        <dbReference type="EMBL" id="TMM48111.1"/>
    </source>
</evidence>
<dbReference type="Pfam" id="PF00226">
    <property type="entry name" value="DnaJ"/>
    <property type="match status" value="1"/>
</dbReference>
<name>A0A5S3P5K7_9SPHN</name>
<dbReference type="PROSITE" id="PS51257">
    <property type="entry name" value="PROKAR_LIPOPROTEIN"/>
    <property type="match status" value="1"/>
</dbReference>
<protein>
    <submittedName>
        <fullName evidence="2">J domain-containing protein</fullName>
    </submittedName>
</protein>
<gene>
    <name evidence="2" type="ORF">FEV51_07345</name>
</gene>
<dbReference type="PROSITE" id="PS50076">
    <property type="entry name" value="DNAJ_2"/>
    <property type="match status" value="1"/>
</dbReference>
<keyword evidence="3" id="KW-1185">Reference proteome</keyword>
<dbReference type="SMART" id="SM00271">
    <property type="entry name" value="DnaJ"/>
    <property type="match status" value="1"/>
</dbReference>
<dbReference type="EMBL" id="VCAO01000003">
    <property type="protein sequence ID" value="TMM48111.1"/>
    <property type="molecule type" value="Genomic_DNA"/>
</dbReference>
<evidence type="ECO:0000259" key="1">
    <source>
        <dbReference type="PROSITE" id="PS50076"/>
    </source>
</evidence>
<proteinExistence type="predicted"/>